<dbReference type="AlphaFoldDB" id="A0AAD6VN02"/>
<evidence type="ECO:0000313" key="2">
    <source>
        <dbReference type="Proteomes" id="UP001219525"/>
    </source>
</evidence>
<comment type="caution">
    <text evidence="1">The sequence shown here is derived from an EMBL/GenBank/DDBJ whole genome shotgun (WGS) entry which is preliminary data.</text>
</comment>
<organism evidence="1 2">
    <name type="scientific">Mycena pura</name>
    <dbReference type="NCBI Taxonomy" id="153505"/>
    <lineage>
        <taxon>Eukaryota</taxon>
        <taxon>Fungi</taxon>
        <taxon>Dikarya</taxon>
        <taxon>Basidiomycota</taxon>
        <taxon>Agaricomycotina</taxon>
        <taxon>Agaricomycetes</taxon>
        <taxon>Agaricomycetidae</taxon>
        <taxon>Agaricales</taxon>
        <taxon>Marasmiineae</taxon>
        <taxon>Mycenaceae</taxon>
        <taxon>Mycena</taxon>
    </lineage>
</organism>
<reference evidence="1" key="1">
    <citation type="submission" date="2023-03" db="EMBL/GenBank/DDBJ databases">
        <title>Massive genome expansion in bonnet fungi (Mycena s.s.) driven by repeated elements and novel gene families across ecological guilds.</title>
        <authorList>
            <consortium name="Lawrence Berkeley National Laboratory"/>
            <person name="Harder C.B."/>
            <person name="Miyauchi S."/>
            <person name="Viragh M."/>
            <person name="Kuo A."/>
            <person name="Thoen E."/>
            <person name="Andreopoulos B."/>
            <person name="Lu D."/>
            <person name="Skrede I."/>
            <person name="Drula E."/>
            <person name="Henrissat B."/>
            <person name="Morin E."/>
            <person name="Kohler A."/>
            <person name="Barry K."/>
            <person name="LaButti K."/>
            <person name="Morin E."/>
            <person name="Salamov A."/>
            <person name="Lipzen A."/>
            <person name="Mereny Z."/>
            <person name="Hegedus B."/>
            <person name="Baldrian P."/>
            <person name="Stursova M."/>
            <person name="Weitz H."/>
            <person name="Taylor A."/>
            <person name="Grigoriev I.V."/>
            <person name="Nagy L.G."/>
            <person name="Martin F."/>
            <person name="Kauserud H."/>
        </authorList>
    </citation>
    <scope>NUCLEOTIDE SEQUENCE</scope>
    <source>
        <strain evidence="1">9144</strain>
    </source>
</reference>
<dbReference type="EMBL" id="JARJCW010000013">
    <property type="protein sequence ID" value="KAJ7217825.1"/>
    <property type="molecule type" value="Genomic_DNA"/>
</dbReference>
<keyword evidence="2" id="KW-1185">Reference proteome</keyword>
<gene>
    <name evidence="1" type="ORF">GGX14DRAFT_357510</name>
</gene>
<name>A0AAD6VN02_9AGAR</name>
<proteinExistence type="predicted"/>
<evidence type="ECO:0008006" key="3">
    <source>
        <dbReference type="Google" id="ProtNLM"/>
    </source>
</evidence>
<sequence length="341" mass="38523">MLGNLVVKLVPDFKYVGTWFTSVHPNIFARHYAIKASKAWGVANAVFGLKHQIGSLPVREGLALYKARVDCYLTSGCELSLDTDALVTEHVEVQHLFLRRLLGLNAHSVLAVLFTETGLLPVRIRQLLLALGRLQYMLSTNSTRTVHDALLDSVALFREGRSGWATDLAILFRRLPTPIDVGPDDLLSAERVDAVKKEVVSVVDADLQRDIDNMVKTHLLRNRVELVDHETGTLSLVTRRLRHYLTMVVVPAHRKAMTGLLLGDHNLSVERLRYATRYRVAIPPELRLCRFCRAGVEDEVHALYDCRGEARLVELRSHFLSSLKSLDPVTWGFYMIANYHQ</sequence>
<dbReference type="Proteomes" id="UP001219525">
    <property type="component" value="Unassembled WGS sequence"/>
</dbReference>
<protein>
    <recommendedName>
        <fullName evidence="3">Reverse transcriptase</fullName>
    </recommendedName>
</protein>
<evidence type="ECO:0000313" key="1">
    <source>
        <dbReference type="EMBL" id="KAJ7217825.1"/>
    </source>
</evidence>
<accession>A0AAD6VN02</accession>